<dbReference type="STRING" id="1926881.BTJ39_23235"/>
<comment type="caution">
    <text evidence="1">The sequence shown here is derived from an EMBL/GenBank/DDBJ whole genome shotgun (WGS) entry which is preliminary data.</text>
</comment>
<name>A0A1S8Y7A8_9GAMM</name>
<evidence type="ECO:0008006" key="3">
    <source>
        <dbReference type="Google" id="ProtNLM"/>
    </source>
</evidence>
<gene>
    <name evidence="1" type="ORF">BTJ39_23235</name>
</gene>
<evidence type="ECO:0000313" key="1">
    <source>
        <dbReference type="EMBL" id="OON34728.1"/>
    </source>
</evidence>
<reference evidence="1 2" key="1">
    <citation type="submission" date="2016-12" db="EMBL/GenBank/DDBJ databases">
        <title>Izhakiella australiana sp. nov. of genus Izhakiella isolated from Australian desert.</title>
        <authorList>
            <person name="Ji M."/>
        </authorList>
    </citation>
    <scope>NUCLEOTIDE SEQUENCE [LARGE SCALE GENOMIC DNA]</scope>
    <source>
        <strain evidence="1 2">D4N98</strain>
    </source>
</reference>
<keyword evidence="2" id="KW-1185">Reference proteome</keyword>
<dbReference type="EMBL" id="MRUL01000033">
    <property type="protein sequence ID" value="OON34728.1"/>
    <property type="molecule type" value="Genomic_DNA"/>
</dbReference>
<dbReference type="OrthoDB" id="7057833at2"/>
<dbReference type="Gene3D" id="3.40.630.30">
    <property type="match status" value="1"/>
</dbReference>
<dbReference type="Proteomes" id="UP000190667">
    <property type="component" value="Unassembled WGS sequence"/>
</dbReference>
<dbReference type="InterPro" id="IPR016181">
    <property type="entry name" value="Acyl_CoA_acyltransferase"/>
</dbReference>
<dbReference type="RefSeq" id="WP_078005052.1">
    <property type="nucleotide sequence ID" value="NZ_MRUL01000033.1"/>
</dbReference>
<dbReference type="SUPFAM" id="SSF55729">
    <property type="entry name" value="Acyl-CoA N-acyltransferases (Nat)"/>
    <property type="match status" value="1"/>
</dbReference>
<protein>
    <recommendedName>
        <fullName evidence="3">GNAT family N-acetyltransferase</fullName>
    </recommendedName>
</protein>
<organism evidence="1 2">
    <name type="scientific">Izhakiella australiensis</name>
    <dbReference type="NCBI Taxonomy" id="1926881"/>
    <lineage>
        <taxon>Bacteria</taxon>
        <taxon>Pseudomonadati</taxon>
        <taxon>Pseudomonadota</taxon>
        <taxon>Gammaproteobacteria</taxon>
        <taxon>Enterobacterales</taxon>
        <taxon>Erwiniaceae</taxon>
        <taxon>Izhakiella</taxon>
    </lineage>
</organism>
<dbReference type="AlphaFoldDB" id="A0A1S8Y7A8"/>
<evidence type="ECO:0000313" key="2">
    <source>
        <dbReference type="Proteomes" id="UP000190667"/>
    </source>
</evidence>
<sequence>MKCRHASKGDLDRVCEVLATAFYSEPLHQIIFPDSEKRLETLRNFFRIYVDLASERGGTLLTENNAGVLVYFRPDSMYMNDKERILFDNQLRDVCGSCYNAALTLNNGLEYFHPEAPSHFYISLLAVHKSSRGGSLVSSLFNTLNTMLDREGFPCYAECTRLSTRTLLRRWGYYDAASPLRIEGMPELYPVWREPR</sequence>
<proteinExistence type="predicted"/>
<accession>A0A1S8Y7A8</accession>